<keyword evidence="3" id="KW-0408">Iron</keyword>
<dbReference type="InterPro" id="IPR008792">
    <property type="entry name" value="PQQD"/>
</dbReference>
<dbReference type="SMART" id="SM00729">
    <property type="entry name" value="Elp3"/>
    <property type="match status" value="1"/>
</dbReference>
<dbReference type="EMBL" id="AP011674">
    <property type="protein sequence ID" value="BAL54007.1"/>
    <property type="molecule type" value="Genomic_DNA"/>
</dbReference>
<dbReference type="SFLD" id="SFLDS00029">
    <property type="entry name" value="Radical_SAM"/>
    <property type="match status" value="1"/>
</dbReference>
<evidence type="ECO:0000256" key="3">
    <source>
        <dbReference type="ARBA" id="ARBA00023004"/>
    </source>
</evidence>
<dbReference type="Gene3D" id="3.20.20.70">
    <property type="entry name" value="Aldolase class I"/>
    <property type="match status" value="1"/>
</dbReference>
<sequence>MSWSALFQRFFFPQPVTFPVAAGLYAYQYEGNGERSHLHLRVDAQGNGVLLVNASRIYHFNPTATLMAWAILEGKSEEEQVALLVSTYAVRPAQAREDLKAFREQLAGLIRPDGACPFHELELETMMPFRDRPAAPYRMDLALTYRCNNECAHCYNARARNYPELPTEDWKRILEILRDVGIPHVVFTGGEVTLREDLPELIAHATQLGLITGLNTNGRRLAEARYVQRLVEAGLDHVQITVESCDAEIHNRMVGARAFEQTIRGLKNALASPLFVMTNTTLLRDNAHTIAQTIDFLAEIGVPTIGINALIYSGHGLKVGTGLAEAELYPLLEIARQKTQEHGQRLIWYPLPSTVILTRCNSIWGSRDVPRRSIACAWNPRETCSPVSPITIPWATSCAIPGKPSGITRFVCVCVSAAMCRRPANPARFCRSAAVDVR</sequence>
<dbReference type="AlphaFoldDB" id="H5SCX1"/>
<reference evidence="6" key="1">
    <citation type="journal article" date="2005" name="Environ. Microbiol.">
        <title>Genetic and functional properties of uncultivated thermophilic crenarchaeotes from a subsurface gold mine as revealed by analysis of genome fragments.</title>
        <authorList>
            <person name="Nunoura T."/>
            <person name="Hirayama H."/>
            <person name="Takami H."/>
            <person name="Oida H."/>
            <person name="Nishi S."/>
            <person name="Shimamura S."/>
            <person name="Suzuki Y."/>
            <person name="Inagaki F."/>
            <person name="Takai K."/>
            <person name="Nealson K.H."/>
            <person name="Horikoshi K."/>
        </authorList>
    </citation>
    <scope>NUCLEOTIDE SEQUENCE</scope>
</reference>
<dbReference type="InterPro" id="IPR007197">
    <property type="entry name" value="rSAM"/>
</dbReference>
<evidence type="ECO:0000259" key="5">
    <source>
        <dbReference type="PROSITE" id="PS51918"/>
    </source>
</evidence>
<dbReference type="PANTHER" id="PTHR11228:SF7">
    <property type="entry name" value="PQQA PEPTIDE CYCLASE"/>
    <property type="match status" value="1"/>
</dbReference>
<proteinExistence type="predicted"/>
<feature type="domain" description="Radical SAM core" evidence="5">
    <location>
        <begin position="133"/>
        <end position="350"/>
    </location>
</feature>
<dbReference type="Pfam" id="PF05402">
    <property type="entry name" value="PqqD"/>
    <property type="match status" value="1"/>
</dbReference>
<dbReference type="GO" id="GO:0051536">
    <property type="term" value="F:iron-sulfur cluster binding"/>
    <property type="evidence" value="ECO:0007669"/>
    <property type="project" value="UniProtKB-KW"/>
</dbReference>
<protein>
    <submittedName>
        <fullName evidence="6">Hypothetical conserved protein</fullName>
    </submittedName>
</protein>
<gene>
    <name evidence="6" type="ORF">HGMM_F11H08C17</name>
</gene>
<dbReference type="GO" id="GO:0003824">
    <property type="term" value="F:catalytic activity"/>
    <property type="evidence" value="ECO:0007669"/>
    <property type="project" value="InterPro"/>
</dbReference>
<organism evidence="6">
    <name type="scientific">uncultured Chloroflexota bacterium</name>
    <dbReference type="NCBI Taxonomy" id="166587"/>
    <lineage>
        <taxon>Bacteria</taxon>
        <taxon>Bacillati</taxon>
        <taxon>Chloroflexota</taxon>
        <taxon>environmental samples</taxon>
    </lineage>
</organism>
<evidence type="ECO:0000313" key="6">
    <source>
        <dbReference type="EMBL" id="BAL54007.1"/>
    </source>
</evidence>
<dbReference type="GO" id="GO:0046872">
    <property type="term" value="F:metal ion binding"/>
    <property type="evidence" value="ECO:0007669"/>
    <property type="project" value="UniProtKB-KW"/>
</dbReference>
<name>H5SCX1_9CHLR</name>
<dbReference type="PROSITE" id="PS51918">
    <property type="entry name" value="RADICAL_SAM"/>
    <property type="match status" value="1"/>
</dbReference>
<dbReference type="SUPFAM" id="SSF102114">
    <property type="entry name" value="Radical SAM enzymes"/>
    <property type="match status" value="1"/>
</dbReference>
<evidence type="ECO:0000256" key="4">
    <source>
        <dbReference type="ARBA" id="ARBA00023014"/>
    </source>
</evidence>
<dbReference type="Pfam" id="PF04055">
    <property type="entry name" value="Radical_SAM"/>
    <property type="match status" value="1"/>
</dbReference>
<dbReference type="InterPro" id="IPR058240">
    <property type="entry name" value="rSAM_sf"/>
</dbReference>
<accession>H5SCX1</accession>
<keyword evidence="4" id="KW-0411">Iron-sulfur</keyword>
<dbReference type="InterPro" id="IPR006638">
    <property type="entry name" value="Elp3/MiaA/NifB-like_rSAM"/>
</dbReference>
<dbReference type="InterPro" id="IPR013785">
    <property type="entry name" value="Aldolase_TIM"/>
</dbReference>
<dbReference type="InterPro" id="IPR050377">
    <property type="entry name" value="Radical_SAM_PqqE_MftC-like"/>
</dbReference>
<keyword evidence="2" id="KW-0479">Metal-binding</keyword>
<dbReference type="GO" id="GO:0006783">
    <property type="term" value="P:heme biosynthetic process"/>
    <property type="evidence" value="ECO:0007669"/>
    <property type="project" value="TreeGrafter"/>
</dbReference>
<dbReference type="PANTHER" id="PTHR11228">
    <property type="entry name" value="RADICAL SAM DOMAIN PROTEIN"/>
    <property type="match status" value="1"/>
</dbReference>
<evidence type="ECO:0000256" key="1">
    <source>
        <dbReference type="ARBA" id="ARBA00022691"/>
    </source>
</evidence>
<dbReference type="SFLD" id="SFLDG01067">
    <property type="entry name" value="SPASM/twitch_domain_containing"/>
    <property type="match status" value="1"/>
</dbReference>
<evidence type="ECO:0000256" key="2">
    <source>
        <dbReference type="ARBA" id="ARBA00022723"/>
    </source>
</evidence>
<dbReference type="CDD" id="cd01335">
    <property type="entry name" value="Radical_SAM"/>
    <property type="match status" value="1"/>
</dbReference>
<keyword evidence="1" id="KW-0949">S-adenosyl-L-methionine</keyword>
<reference evidence="6" key="2">
    <citation type="journal article" date="2012" name="PLoS ONE">
        <title>A Deeply Branching Thermophilic Bacterium with an Ancient Acetyl-CoA Pathway Dominates a Subsurface Ecosystem.</title>
        <authorList>
            <person name="Takami H."/>
            <person name="Noguchi H."/>
            <person name="Takaki Y."/>
            <person name="Uchiyama I."/>
            <person name="Toyoda A."/>
            <person name="Nishi S."/>
            <person name="Chee G.-J."/>
            <person name="Arai W."/>
            <person name="Nunoura T."/>
            <person name="Itoh T."/>
            <person name="Hattori M."/>
            <person name="Takai K."/>
        </authorList>
    </citation>
    <scope>NUCLEOTIDE SEQUENCE</scope>
</reference>